<evidence type="ECO:0000256" key="8">
    <source>
        <dbReference type="ARBA" id="ARBA00045204"/>
    </source>
</evidence>
<comment type="function">
    <text evidence="8">Component of the signal peptidase complex (SPC) which catalyzes the cleavage of N-terminal signal sequences from nascent proteins as they are translocated into the lumen of the endoplasmic reticulum. Dispensable for SPC enzymatic activity.</text>
</comment>
<dbReference type="PANTHER" id="PTHR13202">
    <property type="entry name" value="MICROSOMAL SIGNAL PEPTIDASE 12 KDA SUBUNIT"/>
    <property type="match status" value="1"/>
</dbReference>
<dbReference type="Pfam" id="PF06645">
    <property type="entry name" value="SPC12"/>
    <property type="match status" value="1"/>
</dbReference>
<comment type="similarity">
    <text evidence="2">Belongs to the SPCS1 family.</text>
</comment>
<dbReference type="GO" id="GO:0006465">
    <property type="term" value="P:signal peptide processing"/>
    <property type="evidence" value="ECO:0007669"/>
    <property type="project" value="InterPro"/>
</dbReference>
<keyword evidence="6 9" id="KW-1133">Transmembrane helix</keyword>
<evidence type="ECO:0000256" key="7">
    <source>
        <dbReference type="ARBA" id="ARBA00023136"/>
    </source>
</evidence>
<reference evidence="10 11" key="1">
    <citation type="journal article" date="2016" name="Mol. Biol. Evol.">
        <title>Comparative Genomics of Early-Diverging Mushroom-Forming Fungi Provides Insights into the Origins of Lignocellulose Decay Capabilities.</title>
        <authorList>
            <person name="Nagy L.G."/>
            <person name="Riley R."/>
            <person name="Tritt A."/>
            <person name="Adam C."/>
            <person name="Daum C."/>
            <person name="Floudas D."/>
            <person name="Sun H."/>
            <person name="Yadav J.S."/>
            <person name="Pangilinan J."/>
            <person name="Larsson K.H."/>
            <person name="Matsuura K."/>
            <person name="Barry K."/>
            <person name="Labutti K."/>
            <person name="Kuo R."/>
            <person name="Ohm R.A."/>
            <person name="Bhattacharya S.S."/>
            <person name="Shirouzu T."/>
            <person name="Yoshinaga Y."/>
            <person name="Martin F.M."/>
            <person name="Grigoriev I.V."/>
            <person name="Hibbett D.S."/>
        </authorList>
    </citation>
    <scope>NUCLEOTIDE SEQUENCE [LARGE SCALE GENOMIC DNA]</scope>
    <source>
        <strain evidence="10 11">HHB12029</strain>
    </source>
</reference>
<dbReference type="STRING" id="1314781.A0A165QX14"/>
<dbReference type="OrthoDB" id="263893at2759"/>
<feature type="transmembrane region" description="Helical" evidence="9">
    <location>
        <begin position="48"/>
        <end position="70"/>
    </location>
</feature>
<evidence type="ECO:0000256" key="2">
    <source>
        <dbReference type="ARBA" id="ARBA00005245"/>
    </source>
</evidence>
<evidence type="ECO:0000256" key="1">
    <source>
        <dbReference type="ARBA" id="ARBA00004477"/>
    </source>
</evidence>
<organism evidence="10 11">
    <name type="scientific">Exidia glandulosa HHB12029</name>
    <dbReference type="NCBI Taxonomy" id="1314781"/>
    <lineage>
        <taxon>Eukaryota</taxon>
        <taxon>Fungi</taxon>
        <taxon>Dikarya</taxon>
        <taxon>Basidiomycota</taxon>
        <taxon>Agaricomycotina</taxon>
        <taxon>Agaricomycetes</taxon>
        <taxon>Auriculariales</taxon>
        <taxon>Exidiaceae</taxon>
        <taxon>Exidia</taxon>
    </lineage>
</organism>
<name>A0A165QX14_EXIGL</name>
<dbReference type="Proteomes" id="UP000077266">
    <property type="component" value="Unassembled WGS sequence"/>
</dbReference>
<dbReference type="GO" id="GO:0045047">
    <property type="term" value="P:protein targeting to ER"/>
    <property type="evidence" value="ECO:0007669"/>
    <property type="project" value="TreeGrafter"/>
</dbReference>
<dbReference type="InParanoid" id="A0A165QX14"/>
<protein>
    <recommendedName>
        <fullName evidence="3">Signal peptidase complex subunit 1</fullName>
    </recommendedName>
</protein>
<dbReference type="GO" id="GO:0005787">
    <property type="term" value="C:signal peptidase complex"/>
    <property type="evidence" value="ECO:0007669"/>
    <property type="project" value="InterPro"/>
</dbReference>
<accession>A0A165QX14</accession>
<keyword evidence="5" id="KW-0256">Endoplasmic reticulum</keyword>
<sequence>MDDILKLVEFKIDFEGQKLAELIYRVVAVAATLLAFIVGYATQSMLACVAIFGGASVLLLAGLTIPWPAFNAHPVVWLPEVQSKESAKKTQ</sequence>
<dbReference type="AlphaFoldDB" id="A0A165QX14"/>
<comment type="subcellular location">
    <subcellularLocation>
        <location evidence="1">Endoplasmic reticulum membrane</location>
        <topology evidence="1">Multi-pass membrane protein</topology>
    </subcellularLocation>
</comment>
<feature type="transmembrane region" description="Helical" evidence="9">
    <location>
        <begin position="22"/>
        <end position="41"/>
    </location>
</feature>
<evidence type="ECO:0000313" key="10">
    <source>
        <dbReference type="EMBL" id="KZW04184.1"/>
    </source>
</evidence>
<gene>
    <name evidence="10" type="ORF">EXIGLDRAFT_716185</name>
</gene>
<dbReference type="InterPro" id="IPR009542">
    <property type="entry name" value="Spc1/SPCS1"/>
</dbReference>
<keyword evidence="11" id="KW-1185">Reference proteome</keyword>
<evidence type="ECO:0000313" key="11">
    <source>
        <dbReference type="Proteomes" id="UP000077266"/>
    </source>
</evidence>
<dbReference type="EMBL" id="KV425882">
    <property type="protein sequence ID" value="KZW04184.1"/>
    <property type="molecule type" value="Genomic_DNA"/>
</dbReference>
<dbReference type="PANTHER" id="PTHR13202:SF0">
    <property type="entry name" value="SIGNAL PEPTIDASE COMPLEX SUBUNIT 1"/>
    <property type="match status" value="1"/>
</dbReference>
<keyword evidence="4 9" id="KW-0812">Transmembrane</keyword>
<evidence type="ECO:0000256" key="3">
    <source>
        <dbReference type="ARBA" id="ARBA00017059"/>
    </source>
</evidence>
<evidence type="ECO:0000256" key="9">
    <source>
        <dbReference type="SAM" id="Phobius"/>
    </source>
</evidence>
<keyword evidence="7 9" id="KW-0472">Membrane</keyword>
<evidence type="ECO:0000256" key="6">
    <source>
        <dbReference type="ARBA" id="ARBA00022989"/>
    </source>
</evidence>
<evidence type="ECO:0000256" key="5">
    <source>
        <dbReference type="ARBA" id="ARBA00022824"/>
    </source>
</evidence>
<proteinExistence type="inferred from homology"/>
<evidence type="ECO:0000256" key="4">
    <source>
        <dbReference type="ARBA" id="ARBA00022692"/>
    </source>
</evidence>